<feature type="compositionally biased region" description="Basic residues" evidence="1">
    <location>
        <begin position="1"/>
        <end position="11"/>
    </location>
</feature>
<proteinExistence type="predicted"/>
<organism evidence="2 3">
    <name type="scientific">Daphnia magna</name>
    <dbReference type="NCBI Taxonomy" id="35525"/>
    <lineage>
        <taxon>Eukaryota</taxon>
        <taxon>Metazoa</taxon>
        <taxon>Ecdysozoa</taxon>
        <taxon>Arthropoda</taxon>
        <taxon>Crustacea</taxon>
        <taxon>Branchiopoda</taxon>
        <taxon>Diplostraca</taxon>
        <taxon>Cladocera</taxon>
        <taxon>Anomopoda</taxon>
        <taxon>Daphniidae</taxon>
        <taxon>Daphnia</taxon>
    </lineage>
</organism>
<evidence type="ECO:0000313" key="3">
    <source>
        <dbReference type="Proteomes" id="UP001234178"/>
    </source>
</evidence>
<comment type="caution">
    <text evidence="2">The sequence shown here is derived from an EMBL/GenBank/DDBJ whole genome shotgun (WGS) entry which is preliminary data.</text>
</comment>
<dbReference type="EMBL" id="JAOYFB010000039">
    <property type="protein sequence ID" value="KAK4030859.1"/>
    <property type="molecule type" value="Genomic_DNA"/>
</dbReference>
<feature type="compositionally biased region" description="Basic and acidic residues" evidence="1">
    <location>
        <begin position="128"/>
        <end position="146"/>
    </location>
</feature>
<feature type="region of interest" description="Disordered" evidence="1">
    <location>
        <begin position="1"/>
        <end position="60"/>
    </location>
</feature>
<dbReference type="PANTHER" id="PTHR20956">
    <property type="entry name" value="HEH2P"/>
    <property type="match status" value="1"/>
</dbReference>
<feature type="compositionally biased region" description="Low complexity" evidence="1">
    <location>
        <begin position="191"/>
        <end position="201"/>
    </location>
</feature>
<evidence type="ECO:0008006" key="4">
    <source>
        <dbReference type="Google" id="ProtNLM"/>
    </source>
</evidence>
<accession>A0ABR0B0F3</accession>
<name>A0ABR0B0F3_9CRUS</name>
<evidence type="ECO:0000256" key="1">
    <source>
        <dbReference type="SAM" id="MobiDB-lite"/>
    </source>
</evidence>
<dbReference type="Proteomes" id="UP001234178">
    <property type="component" value="Unassembled WGS sequence"/>
</dbReference>
<feature type="region of interest" description="Disordered" evidence="1">
    <location>
        <begin position="72"/>
        <end position="211"/>
    </location>
</feature>
<dbReference type="PANTHER" id="PTHR20956:SF12">
    <property type="entry name" value="FLYWCH-TYPE DOMAIN-CONTAINING PROTEIN"/>
    <property type="match status" value="1"/>
</dbReference>
<keyword evidence="3" id="KW-1185">Reference proteome</keyword>
<evidence type="ECO:0000313" key="2">
    <source>
        <dbReference type="EMBL" id="KAK4030859.1"/>
    </source>
</evidence>
<sequence>MERPTRSRKQPSRLADYEVSGDSGWVVRGRGRRGGRGLAIPNQPIRPNALTIQGQTGPLTLNELTPEEAAQYLEAAQRHSSRGSIPVMVEEPNIIPTPDDESEDGSEEENERNSVESEREIEEESEQSDIRGSEEENEGNSEKSERDSEEESEPSTPPTRSRRRCRRAIGTPSPGRRWEERRRAHNHSAERQSLSRSQSEESNADMTKSDLSLGEETLAPVTEGSSQQHKRQRATHMRWKLVFKAGKKLSNILVDCKHGYKFGVWKVLSNGILYRCNHRPQQNPCKCTVLQSGNAIIQRGVHITSCPKQENIYESLVIYRDTKREGMKNKGKSAKAITDPITAKHFASNRRMKLVNRTQVCKSVHMARAKTRPKNPKTLDFSFEDDGIPDGLNLHDVVTAKTTYIYAMKECVVDFEKSVWLAIEKEFGIGVKIFGCGFHWTQFNKSISYRHANSWDLQVRTTNDVEGWHTHLANHAGLSISSKGLNLYILLEVLYEEAIQGQQLRRQRKTFKELNLKLFGLWNDYSKQKITTAELLEQCADIYTKFNAIKYAKTANDARLFELETE</sequence>
<feature type="compositionally biased region" description="Basic and acidic residues" evidence="1">
    <location>
        <begin position="176"/>
        <end position="190"/>
    </location>
</feature>
<gene>
    <name evidence="2" type="ORF">OUZ56_024246</name>
</gene>
<protein>
    <recommendedName>
        <fullName evidence="4">CxC3 like cysteine cluster domain-containing protein</fullName>
    </recommendedName>
</protein>
<reference evidence="2 3" key="1">
    <citation type="journal article" date="2023" name="Nucleic Acids Res.">
        <title>The hologenome of Daphnia magna reveals possible DNA methylation and microbiome-mediated evolution of the host genome.</title>
        <authorList>
            <person name="Chaturvedi A."/>
            <person name="Li X."/>
            <person name="Dhandapani V."/>
            <person name="Marshall H."/>
            <person name="Kissane S."/>
            <person name="Cuenca-Cambronero M."/>
            <person name="Asole G."/>
            <person name="Calvet F."/>
            <person name="Ruiz-Romero M."/>
            <person name="Marangio P."/>
            <person name="Guigo R."/>
            <person name="Rago D."/>
            <person name="Mirbahai L."/>
            <person name="Eastwood N."/>
            <person name="Colbourne J.K."/>
            <person name="Zhou J."/>
            <person name="Mallon E."/>
            <person name="Orsini L."/>
        </authorList>
    </citation>
    <scope>NUCLEOTIDE SEQUENCE [LARGE SCALE GENOMIC DNA]</scope>
    <source>
        <strain evidence="2">LRV0_1</strain>
    </source>
</reference>
<feature type="compositionally biased region" description="Polar residues" evidence="1">
    <location>
        <begin position="50"/>
        <end position="60"/>
    </location>
</feature>
<feature type="compositionally biased region" description="Acidic residues" evidence="1">
    <location>
        <begin position="98"/>
        <end position="110"/>
    </location>
</feature>